<accession>A0A9X3D7F5</accession>
<name>A0A9X3D7F5_9ACTN</name>
<dbReference type="AlphaFoldDB" id="A0A9X3D7F5"/>
<protein>
    <submittedName>
        <fullName evidence="2">Uncharacterized protein</fullName>
    </submittedName>
</protein>
<keyword evidence="3" id="KW-1185">Reference proteome</keyword>
<proteinExistence type="predicted"/>
<dbReference type="EMBL" id="JAPKFM010000025">
    <property type="protein sequence ID" value="MCX2966278.1"/>
    <property type="molecule type" value="Genomic_DNA"/>
</dbReference>
<comment type="caution">
    <text evidence="2">The sequence shown here is derived from an EMBL/GenBank/DDBJ whole genome shotgun (WGS) entry which is preliminary data.</text>
</comment>
<gene>
    <name evidence="2" type="ORF">OSB52_19535</name>
</gene>
<evidence type="ECO:0000313" key="3">
    <source>
        <dbReference type="Proteomes" id="UP001143347"/>
    </source>
</evidence>
<organism evidence="2 3">
    <name type="scientific">Gordonia aquimaris</name>
    <dbReference type="NCBI Taxonomy" id="2984863"/>
    <lineage>
        <taxon>Bacteria</taxon>
        <taxon>Bacillati</taxon>
        <taxon>Actinomycetota</taxon>
        <taxon>Actinomycetes</taxon>
        <taxon>Mycobacteriales</taxon>
        <taxon>Gordoniaceae</taxon>
        <taxon>Gordonia</taxon>
    </lineage>
</organism>
<dbReference type="RefSeq" id="WP_266063189.1">
    <property type="nucleotide sequence ID" value="NZ_JAPKFM010000025.1"/>
</dbReference>
<evidence type="ECO:0000313" key="2">
    <source>
        <dbReference type="EMBL" id="MCX2966278.1"/>
    </source>
</evidence>
<evidence type="ECO:0000256" key="1">
    <source>
        <dbReference type="SAM" id="MobiDB-lite"/>
    </source>
</evidence>
<feature type="region of interest" description="Disordered" evidence="1">
    <location>
        <begin position="1"/>
        <end position="22"/>
    </location>
</feature>
<reference evidence="2" key="1">
    <citation type="submission" date="2022-10" db="EMBL/GenBank/DDBJ databases">
        <title>WGS of marine actinomycetes from Thailand.</title>
        <authorList>
            <person name="Thawai C."/>
        </authorList>
    </citation>
    <scope>NUCLEOTIDE SEQUENCE</scope>
    <source>
        <strain evidence="2">SW21</strain>
    </source>
</reference>
<dbReference type="Proteomes" id="UP001143347">
    <property type="component" value="Unassembled WGS sequence"/>
</dbReference>
<sequence length="130" mass="14316">MDDQMIADLTEARSQYPDDNADSPYDEVFLEVIARAEQSGELGKSDIGALMLWKRLNLSTRWATELNQTPDAKVRQLARDAIARARDTSLATGEAAGQARTALLHLPGVPQGCSNRFDVSRRRCARPAAM</sequence>